<evidence type="ECO:0000313" key="5">
    <source>
        <dbReference type="EMBL" id="MBH5144301.1"/>
    </source>
</evidence>
<dbReference type="GO" id="GO:0046872">
    <property type="term" value="F:metal ion binding"/>
    <property type="evidence" value="ECO:0007669"/>
    <property type="project" value="UniProtKB-KW"/>
</dbReference>
<dbReference type="InterPro" id="IPR027443">
    <property type="entry name" value="IPNS-like_sf"/>
</dbReference>
<dbReference type="PROSITE" id="PS51471">
    <property type="entry name" value="FE2OG_OXY"/>
    <property type="match status" value="1"/>
</dbReference>
<keyword evidence="2" id="KW-0045">Antibiotic biosynthesis</keyword>
<sequence>MNTPHIPVIDLDIWRTGDPSQQKTIAHELDRAMQESGFLMLANHGVPTELGSDLRAAAKEFFSLPADTKAKYATTVGGRGWLPSGKEANSFDGVDADASRPDMKESYTIGRNQPSGNADLDDYWFKPNIWPEEVPALELHAARYMHTMYGLYDELLRMCAEALDLDREWFIERTSNGTRTLNLNRYPALEETGDPQDGQFRVAPHTDWSIFTLLDRQVGYGGFQVESGGEWFDAPFVEGTLVVNIGDLMARWTGDRWRSTRHRVLPPQQEAPREELISLIQFCDANVDALIEPMPTPIGKNTGLPAIQAGEYLRRRAMAASVS</sequence>
<keyword evidence="3" id="KW-0408">Iron</keyword>
<dbReference type="InterPro" id="IPR005123">
    <property type="entry name" value="Oxoglu/Fe-dep_dioxygenase_dom"/>
</dbReference>
<evidence type="ECO:0000256" key="1">
    <source>
        <dbReference type="ARBA" id="ARBA00004792"/>
    </source>
</evidence>
<keyword evidence="6" id="KW-1185">Reference proteome</keyword>
<keyword evidence="3" id="KW-0479">Metal-binding</keyword>
<accession>A0A8I1D7Q8</accession>
<dbReference type="Pfam" id="PF03171">
    <property type="entry name" value="2OG-FeII_Oxy"/>
    <property type="match status" value="1"/>
</dbReference>
<name>A0A8I1D7Q8_RHOER</name>
<dbReference type="Gene3D" id="2.60.120.330">
    <property type="entry name" value="B-lactam Antibiotic, Isopenicillin N Synthase, Chain"/>
    <property type="match status" value="1"/>
</dbReference>
<feature type="domain" description="Fe2OG dioxygenase" evidence="4">
    <location>
        <begin position="174"/>
        <end position="282"/>
    </location>
</feature>
<dbReference type="GO" id="GO:0017000">
    <property type="term" value="P:antibiotic biosynthetic process"/>
    <property type="evidence" value="ECO:0007669"/>
    <property type="project" value="UniProtKB-KW"/>
</dbReference>
<comment type="caution">
    <text evidence="5">The sequence shown here is derived from an EMBL/GenBank/DDBJ whole genome shotgun (WGS) entry which is preliminary data.</text>
</comment>
<dbReference type="RefSeq" id="WP_149357617.1">
    <property type="nucleotide sequence ID" value="NZ_JAECSB010000057.1"/>
</dbReference>
<dbReference type="Pfam" id="PF14226">
    <property type="entry name" value="DIOX_N"/>
    <property type="match status" value="1"/>
</dbReference>
<dbReference type="InterPro" id="IPR044861">
    <property type="entry name" value="IPNS-like_FE2OG_OXY"/>
</dbReference>
<dbReference type="EMBL" id="JAECSB010000057">
    <property type="protein sequence ID" value="MBH5144301.1"/>
    <property type="molecule type" value="Genomic_DNA"/>
</dbReference>
<dbReference type="Proteomes" id="UP000627573">
    <property type="component" value="Unassembled WGS sequence"/>
</dbReference>
<evidence type="ECO:0000259" key="4">
    <source>
        <dbReference type="PROSITE" id="PS51471"/>
    </source>
</evidence>
<dbReference type="InterPro" id="IPR026992">
    <property type="entry name" value="DIOX_N"/>
</dbReference>
<evidence type="ECO:0000256" key="3">
    <source>
        <dbReference type="RuleBase" id="RU003682"/>
    </source>
</evidence>
<gene>
    <name evidence="5" type="ORF">I3517_16925</name>
</gene>
<evidence type="ECO:0000313" key="6">
    <source>
        <dbReference type="Proteomes" id="UP000627573"/>
    </source>
</evidence>
<proteinExistence type="inferred from homology"/>
<protein>
    <submittedName>
        <fullName evidence="5">Isopenicillin N synthase family oxygenase</fullName>
    </submittedName>
</protein>
<reference evidence="5 6" key="1">
    <citation type="submission" date="2020-12" db="EMBL/GenBank/DDBJ databases">
        <title>Draft genome sequence of furan degrading bacterial strain FUR100.</title>
        <authorList>
            <person name="Woiski C."/>
        </authorList>
    </citation>
    <scope>NUCLEOTIDE SEQUENCE [LARGE SCALE GENOMIC DNA]</scope>
    <source>
        <strain evidence="5 6">FUR100</strain>
    </source>
</reference>
<keyword evidence="3" id="KW-0560">Oxidoreductase</keyword>
<dbReference type="InterPro" id="IPR050231">
    <property type="entry name" value="Iron_ascorbate_oxido_reductase"/>
</dbReference>
<dbReference type="PRINTS" id="PR00682">
    <property type="entry name" value="IPNSYNTHASE"/>
</dbReference>
<dbReference type="PANTHER" id="PTHR47990">
    <property type="entry name" value="2-OXOGLUTARATE (2OG) AND FE(II)-DEPENDENT OXYGENASE SUPERFAMILY PROTEIN-RELATED"/>
    <property type="match status" value="1"/>
</dbReference>
<dbReference type="AlphaFoldDB" id="A0A8I1D7Q8"/>
<comment type="pathway">
    <text evidence="1">Antibiotic biosynthesis.</text>
</comment>
<dbReference type="GO" id="GO:0016491">
    <property type="term" value="F:oxidoreductase activity"/>
    <property type="evidence" value="ECO:0007669"/>
    <property type="project" value="UniProtKB-KW"/>
</dbReference>
<evidence type="ECO:0000256" key="2">
    <source>
        <dbReference type="ARBA" id="ARBA00023194"/>
    </source>
</evidence>
<comment type="similarity">
    <text evidence="3">Belongs to the iron/ascorbate-dependent oxidoreductase family.</text>
</comment>
<organism evidence="5 6">
    <name type="scientific">Rhodococcus erythropolis</name>
    <name type="common">Arthrobacter picolinophilus</name>
    <dbReference type="NCBI Taxonomy" id="1833"/>
    <lineage>
        <taxon>Bacteria</taxon>
        <taxon>Bacillati</taxon>
        <taxon>Actinomycetota</taxon>
        <taxon>Actinomycetes</taxon>
        <taxon>Mycobacteriales</taxon>
        <taxon>Nocardiaceae</taxon>
        <taxon>Rhodococcus</taxon>
        <taxon>Rhodococcus erythropolis group</taxon>
    </lineage>
</organism>
<dbReference type="SUPFAM" id="SSF51197">
    <property type="entry name" value="Clavaminate synthase-like"/>
    <property type="match status" value="1"/>
</dbReference>